<dbReference type="PANTHER" id="PTHR30244:SF34">
    <property type="entry name" value="DTDP-4-AMINO-4,6-DIDEOXYGALACTOSE TRANSAMINASE"/>
    <property type="match status" value="1"/>
</dbReference>
<dbReference type="NCBIfam" id="TIGR01443">
    <property type="entry name" value="intein_Cterm"/>
    <property type="match status" value="1"/>
</dbReference>
<dbReference type="Pfam" id="PF14528">
    <property type="entry name" value="LAGLIDADG_3"/>
    <property type="match status" value="1"/>
</dbReference>
<dbReference type="InterPro" id="IPR015422">
    <property type="entry name" value="PyrdxlP-dep_Trfase_small"/>
</dbReference>
<dbReference type="SUPFAM" id="SSF51294">
    <property type="entry name" value="Hedgehog/intein (Hint) domain"/>
    <property type="match status" value="1"/>
</dbReference>
<protein>
    <recommendedName>
        <fullName evidence="4">DOD-type homing endonuclease domain-containing protein</fullName>
    </recommendedName>
</protein>
<evidence type="ECO:0000259" key="4">
    <source>
        <dbReference type="PROSITE" id="PS50819"/>
    </source>
</evidence>
<evidence type="ECO:0000313" key="6">
    <source>
        <dbReference type="Proteomes" id="UP000229647"/>
    </source>
</evidence>
<evidence type="ECO:0000256" key="3">
    <source>
        <dbReference type="RuleBase" id="RU004508"/>
    </source>
</evidence>
<dbReference type="GO" id="GO:0016539">
    <property type="term" value="P:intein-mediated protein splicing"/>
    <property type="evidence" value="ECO:0007669"/>
    <property type="project" value="InterPro"/>
</dbReference>
<comment type="caution">
    <text evidence="5">The sequence shown here is derived from an EMBL/GenBank/DDBJ whole genome shotgun (WGS) entry which is preliminary data.</text>
</comment>
<dbReference type="EMBL" id="PFWL01000153">
    <property type="protein sequence ID" value="PJA55426.1"/>
    <property type="molecule type" value="Genomic_DNA"/>
</dbReference>
<dbReference type="InterPro" id="IPR027434">
    <property type="entry name" value="Homing_endonucl"/>
</dbReference>
<sequence>DGWWTEGNWAKEFEREFKKFLKINYVSLVNSGSSANLVALASLTSSVFGDRRLKAGDEFITCSVAFPTTVNPGLQYGLKPIFIDAELDTLNIDVDQIEKAITKKTKLIMVAHTLGKPYNLKKIMKIAKKYNLWVIEDCCDALGSKYDGKLVSSFGDIATFSFYPAHQMSCSFNTPIPYLDEKGSWNMEPIEKIYETYINDSKKIKVLSFDKNNKVSWSTPSAILRHKLGAAKKMFKITTQHGRSVEVTEDHSVFVIDQETADIVPKEARQIMVDDFIVTTNNIPANYLIKYIDTLKFFKNKDTYISNFSVENLKSIKNRDYAWQYKSRNALPIKYLNYYDLDKENLFIGISQSNKIPIRIVINEELCRLLGYYMAEGSYQNGLIFSFNKNETDLIKDVVAISKSQFNIIPSVGKSRNNEINVEIQSKNVEIVFREVFKIEKGAKNKRIPWFMFHTDEKCVKAFIYGYTSGDGSIRILEDNTNRIDVTSVSKDLLNDFQYLLSKVGISASFYRRNKAHTSKKIKGAISSNNENYTLNFSGYIYGDKTIVKQNIKDRNNFADQIPLLPVFRKYINISKDQQIISKKRLLKYLESNKKLYKLVNSDLSFLKVRSVEKISYDKDQYVYDFSVPGNENFYGGFLGIFLHNTMGEGGAVVTNNSLIHKSIRQFRDWGRDCWCDTGKDNTCRKRFGWKLGQLPQGYDHKYIYSQIGYNLKTTDFQAAIGCAQLKKLPYFIKKRQENYGILYDFFKQYKKYFILMKNDKNEEVSYFGFPIIVKPSAPFTRNQLTEYLEKNKIGTRNIFSGNLLRHPAYINLKKNFKIIGDHKNADLIMSNAFWLGVYPGITKEMMNYVKEKIKEFIPLDKK</sequence>
<dbReference type="PANTHER" id="PTHR30244">
    <property type="entry name" value="TRANSAMINASE"/>
    <property type="match status" value="1"/>
</dbReference>
<proteinExistence type="inferred from homology"/>
<dbReference type="SUPFAM" id="SSF55608">
    <property type="entry name" value="Homing endonucleases"/>
    <property type="match status" value="1"/>
</dbReference>
<keyword evidence="1" id="KW-0068">Autocatalytic cleavage</keyword>
<dbReference type="SUPFAM" id="SSF53383">
    <property type="entry name" value="PLP-dependent transferases"/>
    <property type="match status" value="2"/>
</dbReference>
<dbReference type="InterPro" id="IPR006142">
    <property type="entry name" value="INTEIN"/>
</dbReference>
<comment type="similarity">
    <text evidence="3">Belongs to the DegT/DnrJ/EryC1 family.</text>
</comment>
<keyword evidence="2" id="KW-0651">Protein splicing</keyword>
<dbReference type="PROSITE" id="PS50818">
    <property type="entry name" value="INTEIN_C_TER"/>
    <property type="match status" value="1"/>
</dbReference>
<dbReference type="Gene3D" id="3.40.640.10">
    <property type="entry name" value="Type I PLP-dependent aspartate aminotransferase-like (Major domain)"/>
    <property type="match status" value="2"/>
</dbReference>
<dbReference type="InterPro" id="IPR003586">
    <property type="entry name" value="Hint_dom_C"/>
</dbReference>
<dbReference type="NCBIfam" id="TIGR01445">
    <property type="entry name" value="intein_Nterm"/>
    <property type="match status" value="1"/>
</dbReference>
<dbReference type="Pfam" id="PF14890">
    <property type="entry name" value="Intein_splicing"/>
    <property type="match status" value="1"/>
</dbReference>
<dbReference type="GO" id="GO:0008483">
    <property type="term" value="F:transaminase activity"/>
    <property type="evidence" value="ECO:0007669"/>
    <property type="project" value="TreeGrafter"/>
</dbReference>
<dbReference type="InterPro" id="IPR004042">
    <property type="entry name" value="Intein_endonuc_central"/>
</dbReference>
<dbReference type="SMART" id="SM00306">
    <property type="entry name" value="HintN"/>
    <property type="match status" value="1"/>
</dbReference>
<accession>A0A2M7XXF9</accession>
<gene>
    <name evidence="5" type="ORF">CO165_03660</name>
</gene>
<dbReference type="GO" id="GO:0030170">
    <property type="term" value="F:pyridoxal phosphate binding"/>
    <property type="evidence" value="ECO:0007669"/>
    <property type="project" value="TreeGrafter"/>
</dbReference>
<dbReference type="GO" id="GO:0004519">
    <property type="term" value="F:endonuclease activity"/>
    <property type="evidence" value="ECO:0007669"/>
    <property type="project" value="InterPro"/>
</dbReference>
<feature type="domain" description="DOD-type homing endonuclease" evidence="4">
    <location>
        <begin position="369"/>
        <end position="506"/>
    </location>
</feature>
<dbReference type="InterPro" id="IPR015421">
    <property type="entry name" value="PyrdxlP-dep_Trfase_major"/>
</dbReference>
<dbReference type="GO" id="GO:0000271">
    <property type="term" value="P:polysaccharide biosynthetic process"/>
    <property type="evidence" value="ECO:0007669"/>
    <property type="project" value="TreeGrafter"/>
</dbReference>
<evidence type="ECO:0000313" key="5">
    <source>
        <dbReference type="EMBL" id="PJA55426.1"/>
    </source>
</evidence>
<dbReference type="Gene3D" id="3.90.1150.10">
    <property type="entry name" value="Aspartate Aminotransferase, domain 1"/>
    <property type="match status" value="1"/>
</dbReference>
<dbReference type="PROSITE" id="PS50817">
    <property type="entry name" value="INTEIN_N_TER"/>
    <property type="match status" value="1"/>
</dbReference>
<reference evidence="6" key="1">
    <citation type="submission" date="2017-09" db="EMBL/GenBank/DDBJ databases">
        <title>Depth-based differentiation of microbial function through sediment-hosted aquifers and enrichment of novel symbionts in the deep terrestrial subsurface.</title>
        <authorList>
            <person name="Probst A.J."/>
            <person name="Ladd B."/>
            <person name="Jarett J.K."/>
            <person name="Geller-Mcgrath D.E."/>
            <person name="Sieber C.M.K."/>
            <person name="Emerson J.B."/>
            <person name="Anantharaman K."/>
            <person name="Thomas B.C."/>
            <person name="Malmstrom R."/>
            <person name="Stieglmeier M."/>
            <person name="Klingl A."/>
            <person name="Woyke T."/>
            <person name="Ryan C.M."/>
            <person name="Banfield J.F."/>
        </authorList>
    </citation>
    <scope>NUCLEOTIDE SEQUENCE [LARGE SCALE GENOMIC DNA]</scope>
</reference>
<dbReference type="PROSITE" id="PS50819">
    <property type="entry name" value="INTEIN_ENDONUCLEASE"/>
    <property type="match status" value="1"/>
</dbReference>
<dbReference type="AlphaFoldDB" id="A0A2M7XXF9"/>
<dbReference type="InterPro" id="IPR000653">
    <property type="entry name" value="DegT/StrS_aminotransferase"/>
</dbReference>
<keyword evidence="3" id="KW-0663">Pyridoxal phosphate</keyword>
<evidence type="ECO:0000256" key="1">
    <source>
        <dbReference type="ARBA" id="ARBA00022813"/>
    </source>
</evidence>
<evidence type="ECO:0000256" key="2">
    <source>
        <dbReference type="ARBA" id="ARBA00023000"/>
    </source>
</evidence>
<dbReference type="InterPro" id="IPR036844">
    <property type="entry name" value="Hint_dom_sf"/>
</dbReference>
<dbReference type="SMART" id="SM00305">
    <property type="entry name" value="HintC"/>
    <property type="match status" value="1"/>
</dbReference>
<dbReference type="InterPro" id="IPR004860">
    <property type="entry name" value="LAGLIDADG_dom"/>
</dbReference>
<dbReference type="InterPro" id="IPR006141">
    <property type="entry name" value="Intein_N"/>
</dbReference>
<dbReference type="CDD" id="cd00081">
    <property type="entry name" value="Hint"/>
    <property type="match status" value="1"/>
</dbReference>
<dbReference type="InterPro" id="IPR003587">
    <property type="entry name" value="Hint_dom_N"/>
</dbReference>
<dbReference type="Gene3D" id="3.10.28.10">
    <property type="entry name" value="Homing endonucleases"/>
    <property type="match status" value="1"/>
</dbReference>
<organism evidence="5 6">
    <name type="scientific">Candidatus Roizmanbacteria bacterium CG_4_9_14_3_um_filter_33_18</name>
    <dbReference type="NCBI Taxonomy" id="1974841"/>
    <lineage>
        <taxon>Bacteria</taxon>
        <taxon>Candidatus Roizmaniibacteriota</taxon>
    </lineage>
</organism>
<feature type="non-terminal residue" evidence="5">
    <location>
        <position position="1"/>
    </location>
</feature>
<dbReference type="Pfam" id="PF01041">
    <property type="entry name" value="DegT_DnrJ_EryC1"/>
    <property type="match status" value="2"/>
</dbReference>
<dbReference type="InterPro" id="IPR015424">
    <property type="entry name" value="PyrdxlP-dep_Trfase"/>
</dbReference>
<dbReference type="Gene3D" id="2.170.16.10">
    <property type="entry name" value="Hedgehog/Intein (Hint) domain"/>
    <property type="match status" value="2"/>
</dbReference>
<dbReference type="Proteomes" id="UP000229647">
    <property type="component" value="Unassembled WGS sequence"/>
</dbReference>
<dbReference type="PRINTS" id="PR00379">
    <property type="entry name" value="INTEIN"/>
</dbReference>
<name>A0A2M7XXF9_9BACT</name>
<dbReference type="InterPro" id="IPR030934">
    <property type="entry name" value="Intein_C"/>
</dbReference>